<dbReference type="OrthoDB" id="9799345at2"/>
<dbReference type="STRING" id="73044.GCA_000725795_03246"/>
<dbReference type="PANTHER" id="PTHR46796:SF12">
    <property type="entry name" value="HTH-TYPE DNA-BINDING TRANSCRIPTIONAL ACTIVATOR EUTR"/>
    <property type="match status" value="1"/>
</dbReference>
<proteinExistence type="predicted"/>
<keyword evidence="6" id="KW-1185">Reference proteome</keyword>
<evidence type="ECO:0000313" key="6">
    <source>
        <dbReference type="Proteomes" id="UP000292547"/>
    </source>
</evidence>
<accession>A0A4P6U2K1</accession>
<dbReference type="GO" id="GO:0003700">
    <property type="term" value="F:DNA-binding transcription factor activity"/>
    <property type="evidence" value="ECO:0007669"/>
    <property type="project" value="InterPro"/>
</dbReference>
<evidence type="ECO:0000256" key="1">
    <source>
        <dbReference type="ARBA" id="ARBA00023015"/>
    </source>
</evidence>
<dbReference type="AlphaFoldDB" id="A0A4P6U2K1"/>
<dbReference type="Gene3D" id="1.10.10.60">
    <property type="entry name" value="Homeodomain-like"/>
    <property type="match status" value="1"/>
</dbReference>
<keyword evidence="3" id="KW-0804">Transcription</keyword>
<dbReference type="Proteomes" id="UP000292547">
    <property type="component" value="Chromosome"/>
</dbReference>
<dbReference type="InterPro" id="IPR018060">
    <property type="entry name" value="HTH_AraC"/>
</dbReference>
<dbReference type="KEGG" id="sseo:D0Z67_25325"/>
<evidence type="ECO:0000313" key="5">
    <source>
        <dbReference type="EMBL" id="QBJ94345.1"/>
    </source>
</evidence>
<dbReference type="PROSITE" id="PS01124">
    <property type="entry name" value="HTH_ARAC_FAMILY_2"/>
    <property type="match status" value="1"/>
</dbReference>
<sequence length="275" mass="30054">MANGQYFESLLSISVYCDSLSGISGDDREEDPVVADLVTAGRILFTSRQASHVVTPGRICIRDTKASWEFYCEPATRVRVVTIPRHLVFSRAASPGSVTGSYLADVSTPEVRFLLNFLEAVEKSRDDLHRSASAQALAADACTALFSGMLFDQRASAIQDHPNATVTAARNFIEKNLGSTRLSPAMVAQNVGVSLRTLQRSFSDADDTVMAFVRRRRLQSAHAELRRLGGTARISEIAARWQFADASHFIRNFKATYGSTPASYLRNLGGRGTAE</sequence>
<name>A0A4P6U2K1_STRSO</name>
<organism evidence="5 6">
    <name type="scientific">Streptomyces seoulensis</name>
    <dbReference type="NCBI Taxonomy" id="73044"/>
    <lineage>
        <taxon>Bacteria</taxon>
        <taxon>Bacillati</taxon>
        <taxon>Actinomycetota</taxon>
        <taxon>Actinomycetes</taxon>
        <taxon>Kitasatosporales</taxon>
        <taxon>Streptomycetaceae</taxon>
        <taxon>Streptomyces</taxon>
    </lineage>
</organism>
<reference evidence="5 6" key="1">
    <citation type="submission" date="2018-08" db="EMBL/GenBank/DDBJ databases">
        <title>The complete genome sequence of Streptomyces seoulensis, a pioneer strain for nickel superoxide dismutase discovery.</title>
        <authorList>
            <person name="Shin J."/>
            <person name="Lee J.-S."/>
            <person name="Lee E.-J."/>
            <person name="Youn H.-D."/>
        </authorList>
    </citation>
    <scope>NUCLEOTIDE SEQUENCE [LARGE SCALE GENOMIC DNA]</scope>
    <source>
        <strain evidence="5 6">KCTC 9819</strain>
    </source>
</reference>
<evidence type="ECO:0000259" key="4">
    <source>
        <dbReference type="PROSITE" id="PS01124"/>
    </source>
</evidence>
<dbReference type="Pfam" id="PF12833">
    <property type="entry name" value="HTH_18"/>
    <property type="match status" value="1"/>
</dbReference>
<dbReference type="GO" id="GO:0043565">
    <property type="term" value="F:sequence-specific DNA binding"/>
    <property type="evidence" value="ECO:0007669"/>
    <property type="project" value="InterPro"/>
</dbReference>
<dbReference type="SMART" id="SM00342">
    <property type="entry name" value="HTH_ARAC"/>
    <property type="match status" value="1"/>
</dbReference>
<dbReference type="PANTHER" id="PTHR46796">
    <property type="entry name" value="HTH-TYPE TRANSCRIPTIONAL ACTIVATOR RHAS-RELATED"/>
    <property type="match status" value="1"/>
</dbReference>
<dbReference type="EMBL" id="CP032229">
    <property type="protein sequence ID" value="QBJ94345.1"/>
    <property type="molecule type" value="Genomic_DNA"/>
</dbReference>
<dbReference type="InterPro" id="IPR009057">
    <property type="entry name" value="Homeodomain-like_sf"/>
</dbReference>
<evidence type="ECO:0000256" key="3">
    <source>
        <dbReference type="ARBA" id="ARBA00023163"/>
    </source>
</evidence>
<protein>
    <submittedName>
        <fullName evidence="5">AraC family transcriptional regulator</fullName>
    </submittedName>
</protein>
<dbReference type="SUPFAM" id="SSF46689">
    <property type="entry name" value="Homeodomain-like"/>
    <property type="match status" value="1"/>
</dbReference>
<dbReference type="InterPro" id="IPR050204">
    <property type="entry name" value="AraC_XylS_family_regulators"/>
</dbReference>
<evidence type="ECO:0000256" key="2">
    <source>
        <dbReference type="ARBA" id="ARBA00023125"/>
    </source>
</evidence>
<gene>
    <name evidence="5" type="ORF">D0Z67_25325</name>
</gene>
<dbReference type="PROSITE" id="PS00041">
    <property type="entry name" value="HTH_ARAC_FAMILY_1"/>
    <property type="match status" value="1"/>
</dbReference>
<feature type="domain" description="HTH araC/xylS-type" evidence="4">
    <location>
        <begin position="167"/>
        <end position="267"/>
    </location>
</feature>
<keyword evidence="1" id="KW-0805">Transcription regulation</keyword>
<dbReference type="InterPro" id="IPR018062">
    <property type="entry name" value="HTH_AraC-typ_CS"/>
</dbReference>
<keyword evidence="2" id="KW-0238">DNA-binding</keyword>